<dbReference type="Proteomes" id="UP000284508">
    <property type="component" value="Unassembled WGS sequence"/>
</dbReference>
<keyword evidence="1" id="KW-0762">Sugar transport</keyword>
<dbReference type="AlphaFoldDB" id="A0A418GJV7"/>
<reference evidence="1 2" key="1">
    <citation type="journal article" date="2018" name="BMC Microbiol.">
        <title>Genome sequencing of strains of the most prevalent clonal group of O1:K1:H7 Escherichia coli that causes neonatal meningitis in France.</title>
        <authorList>
            <person name="Geslain G."/>
            <person name="Birgy A."/>
            <person name="Adiba S."/>
            <person name="Magnan M."/>
            <person name="Courroux C."/>
            <person name="Levy C."/>
            <person name="Cohen R."/>
            <person name="Bidet P."/>
            <person name="Bonacorsi S."/>
        </authorList>
    </citation>
    <scope>NUCLEOTIDE SEQUENCE [LARGE SCALE GENOMIC DNA]</scope>
    <source>
        <strain evidence="1 2">S308</strain>
    </source>
</reference>
<evidence type="ECO:0000313" key="1">
    <source>
        <dbReference type="EMBL" id="RIB41144.1"/>
    </source>
</evidence>
<gene>
    <name evidence="1" type="ORF">D3C88_14855</name>
</gene>
<accession>A0A418GJV7</accession>
<dbReference type="EMBL" id="QXHA01001045">
    <property type="protein sequence ID" value="RIB41144.1"/>
    <property type="molecule type" value="Genomic_DNA"/>
</dbReference>
<keyword evidence="1" id="KW-0813">Transport</keyword>
<sequence>FIDSPQRLAAVGNASTDDALFALVSG</sequence>
<name>A0A418GJV7_ECOLX</name>
<organism evidence="1 2">
    <name type="scientific">Escherichia coli</name>
    <dbReference type="NCBI Taxonomy" id="562"/>
    <lineage>
        <taxon>Bacteria</taxon>
        <taxon>Pseudomonadati</taxon>
        <taxon>Pseudomonadota</taxon>
        <taxon>Gammaproteobacteria</taxon>
        <taxon>Enterobacterales</taxon>
        <taxon>Enterobacteriaceae</taxon>
        <taxon>Escherichia</taxon>
    </lineage>
</organism>
<comment type="caution">
    <text evidence="1">The sequence shown here is derived from an EMBL/GenBank/DDBJ whole genome shotgun (WGS) entry which is preliminary data.</text>
</comment>
<feature type="non-terminal residue" evidence="1">
    <location>
        <position position="1"/>
    </location>
</feature>
<protein>
    <submittedName>
        <fullName evidence="1">PTS sugar transporter subunit IIA</fullName>
    </submittedName>
</protein>
<proteinExistence type="predicted"/>
<evidence type="ECO:0000313" key="2">
    <source>
        <dbReference type="Proteomes" id="UP000284508"/>
    </source>
</evidence>